<dbReference type="SUPFAM" id="SSF55874">
    <property type="entry name" value="ATPase domain of HSP90 chaperone/DNA topoisomerase II/histidine kinase"/>
    <property type="match status" value="1"/>
</dbReference>
<evidence type="ECO:0000313" key="1">
    <source>
        <dbReference type="EMBL" id="HEN42148.1"/>
    </source>
</evidence>
<sequence length="484" mass="54177">MLEALRGLGYSTATALADIIDNSIAAEASQVAIQFFWNSRSSTVAILDDGAGMTEPELDAAMRLGQRSPLEVREKGDLGRFGLGLKTASFSQCRRLTVASRKVGATSCLRWDLDVLTHSDDDGWHLLEGPAEGSSAIFGFLEGREHGTVVLWENLDRIITGGFTEQDFLDLMDQVERHLAMVFHRFLEGSHPRLRITINGRSINPWNPFLVSHPATWSSPVERFETDAGTVEVQCHVLPHRDRLDPREHERAGGPEGWTAQQGFYVYRNQRLLVAGSWLGLGQGRCWTKEEAHRLARIRLDIPNSADAEWKIDIRKATAKPPVSLKARLTRLAEDTRSRARRVFAHRGQAVSVRGQGAIAQAWRAEHCKGGIRYRIDVDHPVIKGVLDEAGSLRPQIQAMLRVIEETVPVQRIWLDTTEGKEVPRTGFSGDAPAEVLSILEVMYRNMVERKGILPRMAKDLLLRTEPFHDYPELVMALPENPGQ</sequence>
<keyword evidence="1" id="KW-0067">ATP-binding</keyword>
<comment type="caution">
    <text evidence="1">The sequence shown here is derived from an EMBL/GenBank/DDBJ whole genome shotgun (WGS) entry which is preliminary data.</text>
</comment>
<keyword evidence="1" id="KW-0547">Nucleotide-binding</keyword>
<name>A0A831XLN5_GEOME</name>
<dbReference type="AlphaFoldDB" id="A0A831XLN5"/>
<protein>
    <submittedName>
        <fullName evidence="1">ATP-binding protein</fullName>
    </submittedName>
</protein>
<reference evidence="1" key="1">
    <citation type="journal article" date="2020" name="mSystems">
        <title>Genome- and Community-Level Interaction Insights into Carbon Utilization and Element Cycling Functions of Hydrothermarchaeota in Hydrothermal Sediment.</title>
        <authorList>
            <person name="Zhou Z."/>
            <person name="Liu Y."/>
            <person name="Xu W."/>
            <person name="Pan J."/>
            <person name="Luo Z.H."/>
            <person name="Li M."/>
        </authorList>
    </citation>
    <scope>NUCLEOTIDE SEQUENCE [LARGE SCALE GENOMIC DNA]</scope>
    <source>
        <strain evidence="1">SpSt-349</strain>
    </source>
</reference>
<accession>A0A831XLN5</accession>
<dbReference type="Pfam" id="PF13589">
    <property type="entry name" value="HATPase_c_3"/>
    <property type="match status" value="1"/>
</dbReference>
<dbReference type="Gene3D" id="3.30.565.10">
    <property type="entry name" value="Histidine kinase-like ATPase, C-terminal domain"/>
    <property type="match status" value="1"/>
</dbReference>
<organism evidence="1">
    <name type="scientific">Geobacter metallireducens</name>
    <dbReference type="NCBI Taxonomy" id="28232"/>
    <lineage>
        <taxon>Bacteria</taxon>
        <taxon>Pseudomonadati</taxon>
        <taxon>Thermodesulfobacteriota</taxon>
        <taxon>Desulfuromonadia</taxon>
        <taxon>Geobacterales</taxon>
        <taxon>Geobacteraceae</taxon>
        <taxon>Geobacter</taxon>
    </lineage>
</organism>
<dbReference type="EMBL" id="DSOV01000031">
    <property type="protein sequence ID" value="HEN42148.1"/>
    <property type="molecule type" value="Genomic_DNA"/>
</dbReference>
<gene>
    <name evidence="1" type="ORF">ENQ87_07190</name>
</gene>
<dbReference type="GO" id="GO:0005524">
    <property type="term" value="F:ATP binding"/>
    <property type="evidence" value="ECO:0007669"/>
    <property type="project" value="UniProtKB-KW"/>
</dbReference>
<proteinExistence type="predicted"/>
<dbReference type="InterPro" id="IPR036890">
    <property type="entry name" value="HATPase_C_sf"/>
</dbReference>